<keyword evidence="1" id="KW-0732">Signal</keyword>
<protein>
    <recommendedName>
        <fullName evidence="4">CX domain-containing protein</fullName>
    </recommendedName>
</protein>
<dbReference type="OrthoDB" id="5869559at2759"/>
<evidence type="ECO:0000256" key="1">
    <source>
        <dbReference type="SAM" id="SignalP"/>
    </source>
</evidence>
<dbReference type="EMBL" id="JOJR01000272">
    <property type="protein sequence ID" value="RCN40720.1"/>
    <property type="molecule type" value="Genomic_DNA"/>
</dbReference>
<feature type="signal peptide" evidence="1">
    <location>
        <begin position="1"/>
        <end position="18"/>
    </location>
</feature>
<evidence type="ECO:0000313" key="3">
    <source>
        <dbReference type="Proteomes" id="UP000252519"/>
    </source>
</evidence>
<evidence type="ECO:0000313" key="2">
    <source>
        <dbReference type="EMBL" id="RCN40720.1"/>
    </source>
</evidence>
<proteinExistence type="predicted"/>
<dbReference type="AlphaFoldDB" id="A0A368GCH1"/>
<keyword evidence="3" id="KW-1185">Reference proteome</keyword>
<gene>
    <name evidence="2" type="ORF">ANCCAN_13363</name>
</gene>
<dbReference type="Proteomes" id="UP000252519">
    <property type="component" value="Unassembled WGS sequence"/>
</dbReference>
<evidence type="ECO:0008006" key="4">
    <source>
        <dbReference type="Google" id="ProtNLM"/>
    </source>
</evidence>
<name>A0A368GCH1_ANCCA</name>
<sequence>MLAISLLLAVNVFEFANGKRNQIGHVPMKGNLWRAKLSSEINHNVSDEFEAFSRHCKTTTSDDTGITYHYSPNGTIYSLADVDQTICAYSLERTIPSEISAPNIANFTLYFACDDTCCAMECCQRDVQMTIM</sequence>
<organism evidence="2 3">
    <name type="scientific">Ancylostoma caninum</name>
    <name type="common">Dog hookworm</name>
    <dbReference type="NCBI Taxonomy" id="29170"/>
    <lineage>
        <taxon>Eukaryota</taxon>
        <taxon>Metazoa</taxon>
        <taxon>Ecdysozoa</taxon>
        <taxon>Nematoda</taxon>
        <taxon>Chromadorea</taxon>
        <taxon>Rhabditida</taxon>
        <taxon>Rhabditina</taxon>
        <taxon>Rhabditomorpha</taxon>
        <taxon>Strongyloidea</taxon>
        <taxon>Ancylostomatidae</taxon>
        <taxon>Ancylostomatinae</taxon>
        <taxon>Ancylostoma</taxon>
    </lineage>
</organism>
<comment type="caution">
    <text evidence="2">The sequence shown here is derived from an EMBL/GenBank/DDBJ whole genome shotgun (WGS) entry which is preliminary data.</text>
</comment>
<feature type="chain" id="PRO_5016711290" description="CX domain-containing protein" evidence="1">
    <location>
        <begin position="19"/>
        <end position="132"/>
    </location>
</feature>
<accession>A0A368GCH1</accession>
<reference evidence="2 3" key="1">
    <citation type="submission" date="2014-10" db="EMBL/GenBank/DDBJ databases">
        <title>Draft genome of the hookworm Ancylostoma caninum.</title>
        <authorList>
            <person name="Mitreva M."/>
        </authorList>
    </citation>
    <scope>NUCLEOTIDE SEQUENCE [LARGE SCALE GENOMIC DNA]</scope>
    <source>
        <strain evidence="2 3">Baltimore</strain>
    </source>
</reference>